<dbReference type="Proteomes" id="UP000676853">
    <property type="component" value="Unassembled WGS sequence"/>
</dbReference>
<dbReference type="InterPro" id="IPR009057">
    <property type="entry name" value="Homeodomain-like_sf"/>
</dbReference>
<keyword evidence="2 4" id="KW-0238">DNA-binding</keyword>
<dbReference type="SUPFAM" id="SSF48498">
    <property type="entry name" value="Tetracyclin repressor-like, C-terminal domain"/>
    <property type="match status" value="1"/>
</dbReference>
<dbReference type="Gene3D" id="1.10.10.60">
    <property type="entry name" value="Homeodomain-like"/>
    <property type="match status" value="1"/>
</dbReference>
<dbReference type="PROSITE" id="PS50977">
    <property type="entry name" value="HTH_TETR_2"/>
    <property type="match status" value="1"/>
</dbReference>
<evidence type="ECO:0000313" key="7">
    <source>
        <dbReference type="EMBL" id="VDR40473.1"/>
    </source>
</evidence>
<dbReference type="InterPro" id="IPR004111">
    <property type="entry name" value="Repressor_TetR_C"/>
</dbReference>
<dbReference type="InterPro" id="IPR036271">
    <property type="entry name" value="Tet_transcr_reg_TetR-rel_C_sf"/>
</dbReference>
<sequence>MNPEDEGRALVRLLWRAESGEPARSRKGPKQRLTVDEVVDSAIALADVEGLAAVTMRALATRLGVGPMSVYTYVPTRDVLVALMVDAVALAQLPAERPPMLRDALAAAVRARRGEYLAHTWLLDAPSWRDVLGPGKIGQYEAQLALLEDLRISDLERDWLIVLLESFAAGAARSSGARGAASRPLTDAQWWEVVGPELAAVMPPERYPIAGRVGSVVGEYYSGPGDPDAGFELGLQVLLDGLESRIPGLRDARTPDVSAS</sequence>
<evidence type="ECO:0000313" key="9">
    <source>
        <dbReference type="Proteomes" id="UP000676853"/>
    </source>
</evidence>
<dbReference type="RefSeq" id="WP_126197444.1">
    <property type="nucleotide sequence ID" value="NZ_CP085954.1"/>
</dbReference>
<evidence type="ECO:0000256" key="2">
    <source>
        <dbReference type="ARBA" id="ARBA00023125"/>
    </source>
</evidence>
<evidence type="ECO:0000313" key="8">
    <source>
        <dbReference type="Proteomes" id="UP000271626"/>
    </source>
</evidence>
<evidence type="ECO:0000259" key="5">
    <source>
        <dbReference type="PROSITE" id="PS50977"/>
    </source>
</evidence>
<dbReference type="Proteomes" id="UP000271626">
    <property type="component" value="Chromosome"/>
</dbReference>
<organism evidence="7 8">
    <name type="scientific">Tsukamurella paurometabola</name>
    <name type="common">Corynebacterium paurometabolum</name>
    <dbReference type="NCBI Taxonomy" id="2061"/>
    <lineage>
        <taxon>Bacteria</taxon>
        <taxon>Bacillati</taxon>
        <taxon>Actinomycetota</taxon>
        <taxon>Actinomycetes</taxon>
        <taxon>Mycobacteriales</taxon>
        <taxon>Tsukamurellaceae</taxon>
        <taxon>Tsukamurella</taxon>
    </lineage>
</organism>
<evidence type="ECO:0000313" key="6">
    <source>
        <dbReference type="EMBL" id="MBS4100934.1"/>
    </source>
</evidence>
<dbReference type="EMBL" id="JAGXOE010000010">
    <property type="protein sequence ID" value="MBS4100934.1"/>
    <property type="molecule type" value="Genomic_DNA"/>
</dbReference>
<evidence type="ECO:0000256" key="4">
    <source>
        <dbReference type="PROSITE-ProRule" id="PRU00335"/>
    </source>
</evidence>
<dbReference type="Gene3D" id="1.10.357.10">
    <property type="entry name" value="Tetracycline Repressor, domain 2"/>
    <property type="match status" value="1"/>
</dbReference>
<keyword evidence="9" id="KW-1185">Reference proteome</keyword>
<dbReference type="InterPro" id="IPR001647">
    <property type="entry name" value="HTH_TetR"/>
</dbReference>
<dbReference type="GO" id="GO:0045892">
    <property type="term" value="P:negative regulation of DNA-templated transcription"/>
    <property type="evidence" value="ECO:0007669"/>
    <property type="project" value="InterPro"/>
</dbReference>
<dbReference type="AlphaFoldDB" id="A0A3P8MEM6"/>
<keyword evidence="3" id="KW-0804">Transcription</keyword>
<dbReference type="SUPFAM" id="SSF46689">
    <property type="entry name" value="Homeodomain-like"/>
    <property type="match status" value="1"/>
</dbReference>
<dbReference type="EMBL" id="LR131273">
    <property type="protein sequence ID" value="VDR40473.1"/>
    <property type="molecule type" value="Genomic_DNA"/>
</dbReference>
<evidence type="ECO:0000256" key="1">
    <source>
        <dbReference type="ARBA" id="ARBA00023015"/>
    </source>
</evidence>
<dbReference type="Pfam" id="PF00440">
    <property type="entry name" value="TetR_N"/>
    <property type="match status" value="1"/>
</dbReference>
<name>A0A3P8MEM6_TSUPA</name>
<dbReference type="Pfam" id="PF02909">
    <property type="entry name" value="TetR_C_1"/>
    <property type="match status" value="1"/>
</dbReference>
<reference evidence="6 9" key="2">
    <citation type="submission" date="2021-04" db="EMBL/GenBank/DDBJ databases">
        <title>Whole genome sequence analysis of a thiophenic sulfur metabolizing bacteria.</title>
        <authorList>
            <person name="Akhtar N."/>
            <person name="Akram J."/>
            <person name="Aslam A."/>
        </authorList>
    </citation>
    <scope>NUCLEOTIDE SEQUENCE [LARGE SCALE GENOMIC DNA]</scope>
    <source>
        <strain evidence="6 9">3OW</strain>
    </source>
</reference>
<feature type="domain" description="HTH tetR-type" evidence="5">
    <location>
        <begin position="32"/>
        <end position="92"/>
    </location>
</feature>
<dbReference type="GO" id="GO:0003677">
    <property type="term" value="F:DNA binding"/>
    <property type="evidence" value="ECO:0007669"/>
    <property type="project" value="UniProtKB-UniRule"/>
</dbReference>
<accession>A0A3P8MEM6</accession>
<feature type="DNA-binding region" description="H-T-H motif" evidence="4">
    <location>
        <begin position="55"/>
        <end position="74"/>
    </location>
</feature>
<evidence type="ECO:0000256" key="3">
    <source>
        <dbReference type="ARBA" id="ARBA00023163"/>
    </source>
</evidence>
<dbReference type="OrthoDB" id="2570341at2"/>
<gene>
    <name evidence="6" type="ORF">KFZ73_06745</name>
    <name evidence="7" type="ORF">NCTC10741_03631</name>
</gene>
<proteinExistence type="predicted"/>
<keyword evidence="1" id="KW-0805">Transcription regulation</keyword>
<reference evidence="7 8" key="1">
    <citation type="submission" date="2018-12" db="EMBL/GenBank/DDBJ databases">
        <authorList>
            <consortium name="Pathogen Informatics"/>
        </authorList>
    </citation>
    <scope>NUCLEOTIDE SEQUENCE [LARGE SCALE GENOMIC DNA]</scope>
    <source>
        <strain evidence="7 8">NCTC10741</strain>
    </source>
</reference>
<protein>
    <submittedName>
        <fullName evidence="6">TetR/AcrR family transcriptional regulator</fullName>
    </submittedName>
    <submittedName>
        <fullName evidence="7">Tetracyclin repressor, C-terminal all-alpha domain</fullName>
    </submittedName>
</protein>